<keyword evidence="6 7" id="KW-0998">Cell outer membrane</keyword>
<dbReference type="SUPFAM" id="SSF49464">
    <property type="entry name" value="Carboxypeptidase regulatory domain-like"/>
    <property type="match status" value="1"/>
</dbReference>
<dbReference type="InterPro" id="IPR023997">
    <property type="entry name" value="TonB-dep_OMP_SusC/RagA_CS"/>
</dbReference>
<evidence type="ECO:0000256" key="2">
    <source>
        <dbReference type="ARBA" id="ARBA00022448"/>
    </source>
</evidence>
<evidence type="ECO:0000256" key="8">
    <source>
        <dbReference type="SAM" id="SignalP"/>
    </source>
</evidence>
<evidence type="ECO:0000256" key="5">
    <source>
        <dbReference type="ARBA" id="ARBA00023136"/>
    </source>
</evidence>
<dbReference type="InterPro" id="IPR039426">
    <property type="entry name" value="TonB-dep_rcpt-like"/>
</dbReference>
<dbReference type="Pfam" id="PF13715">
    <property type="entry name" value="CarbopepD_reg_2"/>
    <property type="match status" value="1"/>
</dbReference>
<dbReference type="InterPro" id="IPR012910">
    <property type="entry name" value="Plug_dom"/>
</dbReference>
<keyword evidence="2 7" id="KW-0813">Transport</keyword>
<evidence type="ECO:0000259" key="9">
    <source>
        <dbReference type="Pfam" id="PF07715"/>
    </source>
</evidence>
<dbReference type="InterPro" id="IPR037066">
    <property type="entry name" value="Plug_dom_sf"/>
</dbReference>
<dbReference type="Gene3D" id="2.40.170.20">
    <property type="entry name" value="TonB-dependent receptor, beta-barrel domain"/>
    <property type="match status" value="1"/>
</dbReference>
<dbReference type="EMBL" id="LT605205">
    <property type="protein sequence ID" value="SCD21834.1"/>
    <property type="molecule type" value="Genomic_DNA"/>
</dbReference>
<dbReference type="PROSITE" id="PS52016">
    <property type="entry name" value="TONB_DEPENDENT_REC_3"/>
    <property type="match status" value="1"/>
</dbReference>
<proteinExistence type="inferred from homology"/>
<dbReference type="InterPro" id="IPR008969">
    <property type="entry name" value="CarboxyPept-like_regulatory"/>
</dbReference>
<evidence type="ECO:0000313" key="11">
    <source>
        <dbReference type="Proteomes" id="UP000187464"/>
    </source>
</evidence>
<comment type="similarity">
    <text evidence="7">Belongs to the TonB-dependent receptor family.</text>
</comment>
<keyword evidence="3 7" id="KW-1134">Transmembrane beta strand</keyword>
<dbReference type="Pfam" id="PF07715">
    <property type="entry name" value="Plug"/>
    <property type="match status" value="1"/>
</dbReference>
<evidence type="ECO:0000256" key="6">
    <source>
        <dbReference type="ARBA" id="ARBA00023237"/>
    </source>
</evidence>
<evidence type="ECO:0000256" key="7">
    <source>
        <dbReference type="PROSITE-ProRule" id="PRU01360"/>
    </source>
</evidence>
<organism evidence="10 11">
    <name type="scientific">Proteiniphilum saccharofermentans</name>
    <dbReference type="NCBI Taxonomy" id="1642647"/>
    <lineage>
        <taxon>Bacteria</taxon>
        <taxon>Pseudomonadati</taxon>
        <taxon>Bacteroidota</taxon>
        <taxon>Bacteroidia</taxon>
        <taxon>Bacteroidales</taxon>
        <taxon>Dysgonomonadaceae</taxon>
        <taxon>Proteiniphilum</taxon>
    </lineage>
</organism>
<keyword evidence="4 7" id="KW-0812">Transmembrane</keyword>
<name>A0A1R3TDY4_9BACT</name>
<dbReference type="AlphaFoldDB" id="A0A1R3TDY4"/>
<gene>
    <name evidence="10" type="ORF">PSM36_3045</name>
</gene>
<evidence type="ECO:0000256" key="3">
    <source>
        <dbReference type="ARBA" id="ARBA00022452"/>
    </source>
</evidence>
<dbReference type="KEGG" id="psac:PSM36_3045"/>
<dbReference type="NCBIfam" id="TIGR04057">
    <property type="entry name" value="SusC_RagA_signa"/>
    <property type="match status" value="1"/>
</dbReference>
<keyword evidence="5 7" id="KW-0472">Membrane</keyword>
<dbReference type="InterPro" id="IPR023996">
    <property type="entry name" value="TonB-dep_OMP_SusC/RagA"/>
</dbReference>
<dbReference type="Gene3D" id="2.170.130.10">
    <property type="entry name" value="TonB-dependent receptor, plug domain"/>
    <property type="match status" value="1"/>
</dbReference>
<accession>A0A1R3TDY4</accession>
<dbReference type="GO" id="GO:0009279">
    <property type="term" value="C:cell outer membrane"/>
    <property type="evidence" value="ECO:0007669"/>
    <property type="project" value="UniProtKB-SubCell"/>
</dbReference>
<evidence type="ECO:0000256" key="4">
    <source>
        <dbReference type="ARBA" id="ARBA00022692"/>
    </source>
</evidence>
<keyword evidence="11" id="KW-1185">Reference proteome</keyword>
<feature type="signal peptide" evidence="8">
    <location>
        <begin position="1"/>
        <end position="21"/>
    </location>
</feature>
<feature type="domain" description="TonB-dependent receptor plug" evidence="9">
    <location>
        <begin position="120"/>
        <end position="243"/>
    </location>
</feature>
<comment type="subcellular location">
    <subcellularLocation>
        <location evidence="1 7">Cell outer membrane</location>
        <topology evidence="1 7">Multi-pass membrane protein</topology>
    </subcellularLocation>
</comment>
<dbReference type="Gene3D" id="2.60.40.1120">
    <property type="entry name" value="Carboxypeptidase-like, regulatory domain"/>
    <property type="match status" value="1"/>
</dbReference>
<dbReference type="RefSeq" id="WP_076931591.1">
    <property type="nucleotide sequence ID" value="NZ_LT605205.1"/>
</dbReference>
<feature type="chain" id="PRO_5011983406" evidence="8">
    <location>
        <begin position="22"/>
        <end position="1055"/>
    </location>
</feature>
<dbReference type="NCBIfam" id="TIGR04056">
    <property type="entry name" value="OMP_RagA_SusC"/>
    <property type="match status" value="1"/>
</dbReference>
<keyword evidence="8" id="KW-0732">Signal</keyword>
<sequence>MKKKIFATFMTVLFLLGNVFAQRSSTITGTVTSASDNLPLPGVTVVLQDSPTVGTITDVDGEFSLMVPDGSKTLVFSFIGMETQTVNITSSKVINVIMEASSEMLEEIVVTAFGIEREKKALGYSMQEVRPEDLTEAREVNVANALKGKVAGVHINPSSAGGAAGSSYVNIRGNSSLTGDNKPMFVVDGVPIDNQTIDKPNDFDGFDFGDGVGNINPDNIASMSVLKGPAAAALYGSRGANGVILITTKTGVLKKGVGVELNSNFTFDTPNVHPTFQNTWGGGYDGDYNSFDTKIIDGQEVSVWPAWLIDNWGGRMDGRPIMYEYAPEWGVQPYTAQPTDNIANFFRTGTTFTNTVAISGGTDRNTLRLSLSDMRNQSIVPNSSLNRQSVSIRANSQVSEKLFVDAKVDYIRQEGNNRIQNGIALINLPSSLGVLPRSVDLEWMKDYRKEDGRMQSYKSGSPYNPYWITERFKNNDVRDRIMGFVLTSYDITNWLSIQGRIGTDFYTDKRFAIIPQGTPGAANINGQVNNTMWKVREDNSDLLLTASGNLFSDLSGSFLLGTNHMNREQEVVGIRGENLSIPELYHINFAAQKFPRNYYEKKQTNSVFFSGQLGYKNYLYLDITGRNDWSSTLGLNNQSFFYPSVSLSYVFTETFNTNTDFITFGKLRASYAQAGNDANPYQTKAGYSYDAISFNGLRMGTINSTIPLLDLKNELTESFEIGMDLSLFNNRLGIDFTYYNQSTTNQIIPIEVSAATGFSNRMINAGEIRNNGLELMINTVILDMGQFRWNMDLNLSHNKSKVVSLVPGIDSHTLLGGSATIEARVGEPYGNIVGYRVKRNEAGQAVVDENGKWQRGDNIEVLGNIQPDFLGGLTNTLSYKGITLSGMIDFRVGGQIFSFNKYDQMAKGTGKFTEARAPEDLIVDGVIEDPNGDIEVGGIKYRKNDISLLPHQYYAEQGPWGEISETMVIDADYVSLREISLGYTLPSRLLEKTFLNNVKISIVGRNLLYLYRDPEFKLMGISPESAFNTEAYAQGVEARGLPSTRSIGFNLFVSF</sequence>
<evidence type="ECO:0000313" key="10">
    <source>
        <dbReference type="EMBL" id="SCD21834.1"/>
    </source>
</evidence>
<evidence type="ECO:0000256" key="1">
    <source>
        <dbReference type="ARBA" id="ARBA00004571"/>
    </source>
</evidence>
<dbReference type="InterPro" id="IPR036942">
    <property type="entry name" value="Beta-barrel_TonB_sf"/>
</dbReference>
<dbReference type="STRING" id="1642647.PSM36_3045"/>
<dbReference type="Proteomes" id="UP000187464">
    <property type="component" value="Chromosome I"/>
</dbReference>
<reference evidence="10 11" key="1">
    <citation type="submission" date="2016-08" db="EMBL/GenBank/DDBJ databases">
        <authorList>
            <person name="Seilhamer J.J."/>
        </authorList>
    </citation>
    <scope>NUCLEOTIDE SEQUENCE [LARGE SCALE GENOMIC DNA]</scope>
    <source>
        <strain evidence="10">M3/6</strain>
    </source>
</reference>
<protein>
    <submittedName>
        <fullName evidence="10">SusC/RagA family</fullName>
    </submittedName>
</protein>
<dbReference type="SUPFAM" id="SSF56935">
    <property type="entry name" value="Porins"/>
    <property type="match status" value="1"/>
</dbReference>